<keyword evidence="2" id="KW-1185">Reference proteome</keyword>
<gene>
    <name evidence="1" type="ORF">D7M11_16940</name>
</gene>
<organism evidence="1 2">
    <name type="scientific">Paenibacillus ginsengarvi</name>
    <dbReference type="NCBI Taxonomy" id="400777"/>
    <lineage>
        <taxon>Bacteria</taxon>
        <taxon>Bacillati</taxon>
        <taxon>Bacillota</taxon>
        <taxon>Bacilli</taxon>
        <taxon>Bacillales</taxon>
        <taxon>Paenibacillaceae</taxon>
        <taxon>Paenibacillus</taxon>
    </lineage>
</organism>
<sequence length="167" mass="18599">MKWLNVLREGATRAADKAQRTVEVTKLAAQISGKRRLIRDVQRQIGAAVHEANKRGDFTAARPEVTLLSAHIDGLERQIGVLELELQRLNREKTCPCGRIVPFSARYCPDCGKPFVIRPETVDEALEVEASLHCIRCDAEMGEDDKYCFRCGSDQSEDGGASARIEE</sequence>
<evidence type="ECO:0000313" key="1">
    <source>
        <dbReference type="EMBL" id="RKN83873.1"/>
    </source>
</evidence>
<name>A0A3B0CDC8_9BACL</name>
<accession>A0A3B0CDC8</accession>
<dbReference type="OrthoDB" id="2066200at2"/>
<dbReference type="AlphaFoldDB" id="A0A3B0CDC8"/>
<proteinExistence type="predicted"/>
<reference evidence="1 2" key="1">
    <citation type="journal article" date="2007" name="Int. J. Syst. Evol. Microbiol.">
        <title>Paenibacillus ginsengarvi sp. nov., isolated from soil from ginseng cultivation.</title>
        <authorList>
            <person name="Yoon M.H."/>
            <person name="Ten L.N."/>
            <person name="Im W.T."/>
        </authorList>
    </citation>
    <scope>NUCLEOTIDE SEQUENCE [LARGE SCALE GENOMIC DNA]</scope>
    <source>
        <strain evidence="1 2">KCTC 13059</strain>
    </source>
</reference>
<comment type="caution">
    <text evidence="1">The sequence shown here is derived from an EMBL/GenBank/DDBJ whole genome shotgun (WGS) entry which is preliminary data.</text>
</comment>
<protein>
    <submittedName>
        <fullName evidence="1">Uncharacterized protein</fullName>
    </submittedName>
</protein>
<evidence type="ECO:0000313" key="2">
    <source>
        <dbReference type="Proteomes" id="UP000282311"/>
    </source>
</evidence>
<dbReference type="RefSeq" id="WP_120748417.1">
    <property type="nucleotide sequence ID" value="NZ_RBAH01000011.1"/>
</dbReference>
<dbReference type="Proteomes" id="UP000282311">
    <property type="component" value="Unassembled WGS sequence"/>
</dbReference>
<dbReference type="EMBL" id="RBAH01000011">
    <property type="protein sequence ID" value="RKN83873.1"/>
    <property type="molecule type" value="Genomic_DNA"/>
</dbReference>